<reference evidence="3 4" key="1">
    <citation type="submission" date="2023-07" db="EMBL/GenBank/DDBJ databases">
        <title>Sequencing the genomes of 1000 actinobacteria strains.</title>
        <authorList>
            <person name="Klenk H.-P."/>
        </authorList>
    </citation>
    <scope>NUCLEOTIDE SEQUENCE [LARGE SCALE GENOMIC DNA]</scope>
    <source>
        <strain evidence="3 4">DSM 41600</strain>
    </source>
</reference>
<organism evidence="3 4">
    <name type="scientific">Streptomyces demainii</name>
    <dbReference type="NCBI Taxonomy" id="588122"/>
    <lineage>
        <taxon>Bacteria</taxon>
        <taxon>Bacillati</taxon>
        <taxon>Actinomycetota</taxon>
        <taxon>Actinomycetes</taxon>
        <taxon>Kitasatosporales</taxon>
        <taxon>Streptomycetaceae</taxon>
        <taxon>Streptomyces</taxon>
    </lineage>
</organism>
<gene>
    <name evidence="3" type="ORF">JOF35_002572</name>
</gene>
<dbReference type="PRINTS" id="PR00069">
    <property type="entry name" value="ALDKETRDTASE"/>
</dbReference>
<name>A0ABT9KQ64_9ACTN</name>
<sequence>MKTRELGRTGIQVSPYCLGTMKFGQVGNPDHDDCVRIIHRALDAGINFLDTADVYGPHGESEEIVGKALRGRRDDIVLATKVNGRMGEDPNRGGNSRRWIIAEVEHSLRRLGTDHIDLYQIHHPDPRTDLEETLSALTDLVRSGKVRAIGSSNFPASEIVEAQWVADRRGLQRFRTEQPTYSILNRGIEHEILPVCQRYGMGTLVWSPLAMGLLTGRYRKGRTVPPRDARMRWVPRHMTDERKLDAVERLIPLAEEAGLSLTHLAMAFALTHPGVTSAIIGPRTMEQLDDLLAGAGTTLDDALLDRIDEIAPPGTDLGPIDVSYTPPAVERAALRRRPAGERAAVTR</sequence>
<dbReference type="EMBL" id="JAURUE010000001">
    <property type="protein sequence ID" value="MDP9610295.1"/>
    <property type="molecule type" value="Genomic_DNA"/>
</dbReference>
<evidence type="ECO:0000313" key="3">
    <source>
        <dbReference type="EMBL" id="MDP9610295.1"/>
    </source>
</evidence>
<accession>A0ABT9KQ64</accession>
<keyword evidence="1" id="KW-0560">Oxidoreductase</keyword>
<evidence type="ECO:0000313" key="4">
    <source>
        <dbReference type="Proteomes" id="UP001234880"/>
    </source>
</evidence>
<comment type="caution">
    <text evidence="3">The sequence shown here is derived from an EMBL/GenBank/DDBJ whole genome shotgun (WGS) entry which is preliminary data.</text>
</comment>
<dbReference type="Gene3D" id="3.20.20.100">
    <property type="entry name" value="NADP-dependent oxidoreductase domain"/>
    <property type="match status" value="1"/>
</dbReference>
<dbReference type="InterPro" id="IPR036812">
    <property type="entry name" value="NAD(P)_OxRdtase_dom_sf"/>
</dbReference>
<evidence type="ECO:0000256" key="1">
    <source>
        <dbReference type="ARBA" id="ARBA00023002"/>
    </source>
</evidence>
<dbReference type="InterPro" id="IPR023210">
    <property type="entry name" value="NADP_OxRdtase_dom"/>
</dbReference>
<dbReference type="PANTHER" id="PTHR43364:SF4">
    <property type="entry name" value="NAD(P)-LINKED OXIDOREDUCTASE SUPERFAMILY PROTEIN"/>
    <property type="match status" value="1"/>
</dbReference>
<dbReference type="CDD" id="cd19087">
    <property type="entry name" value="AKR_AKR12A1_B1_C1"/>
    <property type="match status" value="1"/>
</dbReference>
<dbReference type="RefSeq" id="WP_060945296.1">
    <property type="nucleotide sequence ID" value="NZ_JAURUE010000001.1"/>
</dbReference>
<evidence type="ECO:0000259" key="2">
    <source>
        <dbReference type="Pfam" id="PF00248"/>
    </source>
</evidence>
<dbReference type="InterPro" id="IPR050523">
    <property type="entry name" value="AKR_Detox_Biosynth"/>
</dbReference>
<dbReference type="InterPro" id="IPR020471">
    <property type="entry name" value="AKR"/>
</dbReference>
<dbReference type="Proteomes" id="UP001234880">
    <property type="component" value="Unassembled WGS sequence"/>
</dbReference>
<keyword evidence="4" id="KW-1185">Reference proteome</keyword>
<dbReference type="Pfam" id="PF00248">
    <property type="entry name" value="Aldo_ket_red"/>
    <property type="match status" value="1"/>
</dbReference>
<feature type="domain" description="NADP-dependent oxidoreductase" evidence="2">
    <location>
        <begin position="17"/>
        <end position="311"/>
    </location>
</feature>
<proteinExistence type="predicted"/>
<dbReference type="PANTHER" id="PTHR43364">
    <property type="entry name" value="NADH-SPECIFIC METHYLGLYOXAL REDUCTASE-RELATED"/>
    <property type="match status" value="1"/>
</dbReference>
<protein>
    <submittedName>
        <fullName evidence="3">Aryl-alcohol dehydrogenase-like predicted oxidoreductase</fullName>
    </submittedName>
</protein>
<dbReference type="SUPFAM" id="SSF51430">
    <property type="entry name" value="NAD(P)-linked oxidoreductase"/>
    <property type="match status" value="1"/>
</dbReference>
<dbReference type="GeneID" id="89482483"/>